<reference evidence="8 9" key="1">
    <citation type="submission" date="2016-09" db="EMBL/GenBank/DDBJ databases">
        <title>Draft genome sequence for the type strain of Vulcanibacillus modesticaldus BR, a strictly anaerobic, moderately thermophilic, and nitrate-reducing bacterium from deep sea-hydrothermal vents of the Mid-Atlantic Ridge.</title>
        <authorList>
            <person name="Abin C.A."/>
            <person name="Hollibaugh J.T."/>
        </authorList>
    </citation>
    <scope>NUCLEOTIDE SEQUENCE [LARGE SCALE GENOMIC DNA]</scope>
    <source>
        <strain evidence="8 9">BR</strain>
    </source>
</reference>
<dbReference type="Proteomes" id="UP000243739">
    <property type="component" value="Unassembled WGS sequence"/>
</dbReference>
<comment type="subcellular location">
    <subcellularLocation>
        <location evidence="1">Cell membrane</location>
        <topology evidence="1">Multi-pass membrane protein</topology>
    </subcellularLocation>
</comment>
<proteinExistence type="predicted"/>
<sequence>MKIPIGSRILKSGIAVTIALFTSQFFGIDSNFAGVVALIGVKQTTKKSIDYGVTLLLGSILSIFIGILVGFNIGTGPLAFGIATIIAIAAIVTLNLTEGLILAVVVMYHVLAAISTTLDTIWIFSIKELIYVLIGIAISVIINAIAPQKYEHQLEENIKYHYKLFSKHLYEIAEAITNPSSSKTPNKNNILNHRIMLKQMLNQAEIGRENCLHSLSKDKYELYIYKLKSLQKLLALLTDISSETDRLSDSYIYSEKVAKMFKILAKIQLNPETTTSSSYKRVFNSIDDLNKYFQDSPLPETRREFEDRSLLYHLFLYVNDYLELLFLLKKTDKINIM</sequence>
<comment type="caution">
    <text evidence="8">The sequence shown here is derived from an EMBL/GenBank/DDBJ whole genome shotgun (WGS) entry which is preliminary data.</text>
</comment>
<evidence type="ECO:0000256" key="2">
    <source>
        <dbReference type="ARBA" id="ARBA00022475"/>
    </source>
</evidence>
<name>A0A1D2YVW8_9BACI</name>
<keyword evidence="5 6" id="KW-0472">Membrane</keyword>
<evidence type="ECO:0000256" key="4">
    <source>
        <dbReference type="ARBA" id="ARBA00022989"/>
    </source>
</evidence>
<dbReference type="PANTHER" id="PTHR40064">
    <property type="entry name" value="MEMBRANE PROTEIN-RELATED"/>
    <property type="match status" value="1"/>
</dbReference>
<feature type="transmembrane region" description="Helical" evidence="6">
    <location>
        <begin position="12"/>
        <end position="39"/>
    </location>
</feature>
<dbReference type="Gene3D" id="1.20.120.940">
    <property type="entry name" value="Putative aromatic acid exporter, C-terminal domain"/>
    <property type="match status" value="1"/>
</dbReference>
<gene>
    <name evidence="8" type="ORF">BHF71_01470</name>
</gene>
<evidence type="ECO:0000313" key="9">
    <source>
        <dbReference type="Proteomes" id="UP000243739"/>
    </source>
</evidence>
<feature type="transmembrane region" description="Helical" evidence="6">
    <location>
        <begin position="129"/>
        <end position="146"/>
    </location>
</feature>
<dbReference type="Pfam" id="PF11728">
    <property type="entry name" value="ArAE_1_C"/>
    <property type="match status" value="1"/>
</dbReference>
<keyword evidence="2" id="KW-1003">Cell membrane</keyword>
<dbReference type="STRING" id="337097.BHF71_01470"/>
<feature type="transmembrane region" description="Helical" evidence="6">
    <location>
        <begin position="100"/>
        <end position="122"/>
    </location>
</feature>
<feature type="transmembrane region" description="Helical" evidence="6">
    <location>
        <begin position="51"/>
        <end position="71"/>
    </location>
</feature>
<dbReference type="AlphaFoldDB" id="A0A1D2YVW8"/>
<protein>
    <recommendedName>
        <fullName evidence="7">Putative aromatic acid exporter C-terminal domain-containing protein</fullName>
    </recommendedName>
</protein>
<evidence type="ECO:0000313" key="8">
    <source>
        <dbReference type="EMBL" id="OEF99870.1"/>
    </source>
</evidence>
<dbReference type="PANTHER" id="PTHR40064:SF1">
    <property type="entry name" value="MEMBRANE PROTEIN"/>
    <property type="match status" value="1"/>
</dbReference>
<dbReference type="InterPro" id="IPR038323">
    <property type="entry name" value="ArAE_1_C_sf"/>
</dbReference>
<dbReference type="EMBL" id="MIJF01000013">
    <property type="protein sequence ID" value="OEF99870.1"/>
    <property type="molecule type" value="Genomic_DNA"/>
</dbReference>
<evidence type="ECO:0000256" key="3">
    <source>
        <dbReference type="ARBA" id="ARBA00022692"/>
    </source>
</evidence>
<keyword evidence="4 6" id="KW-1133">Transmembrane helix</keyword>
<evidence type="ECO:0000256" key="5">
    <source>
        <dbReference type="ARBA" id="ARBA00023136"/>
    </source>
</evidence>
<dbReference type="Pfam" id="PF06081">
    <property type="entry name" value="ArAE_1"/>
    <property type="match status" value="1"/>
</dbReference>
<feature type="domain" description="Putative aromatic acid exporter C-terminal" evidence="7">
    <location>
        <begin position="151"/>
        <end position="323"/>
    </location>
</feature>
<dbReference type="OrthoDB" id="357521at2"/>
<accession>A0A1D2YVW8</accession>
<evidence type="ECO:0000259" key="7">
    <source>
        <dbReference type="Pfam" id="PF11728"/>
    </source>
</evidence>
<dbReference type="InterPro" id="IPR052984">
    <property type="entry name" value="UPF0421"/>
</dbReference>
<dbReference type="RefSeq" id="WP_069656357.1">
    <property type="nucleotide sequence ID" value="NZ_MIJF01000013.1"/>
</dbReference>
<evidence type="ECO:0000256" key="6">
    <source>
        <dbReference type="SAM" id="Phobius"/>
    </source>
</evidence>
<dbReference type="InterPro" id="IPR021062">
    <property type="entry name" value="ArAE_1_C"/>
</dbReference>
<dbReference type="GO" id="GO:0005886">
    <property type="term" value="C:plasma membrane"/>
    <property type="evidence" value="ECO:0007669"/>
    <property type="project" value="UniProtKB-SubCell"/>
</dbReference>
<organism evidence="8 9">
    <name type="scientific">Vulcanibacillus modesticaldus</name>
    <dbReference type="NCBI Taxonomy" id="337097"/>
    <lineage>
        <taxon>Bacteria</taxon>
        <taxon>Bacillati</taxon>
        <taxon>Bacillota</taxon>
        <taxon>Bacilli</taxon>
        <taxon>Bacillales</taxon>
        <taxon>Bacillaceae</taxon>
        <taxon>Vulcanibacillus</taxon>
    </lineage>
</organism>
<keyword evidence="9" id="KW-1185">Reference proteome</keyword>
<dbReference type="InterPro" id="IPR010343">
    <property type="entry name" value="ArAE_1"/>
</dbReference>
<evidence type="ECO:0000256" key="1">
    <source>
        <dbReference type="ARBA" id="ARBA00004651"/>
    </source>
</evidence>
<keyword evidence="3 6" id="KW-0812">Transmembrane</keyword>